<sequence>MLTRQIDGVNWASDPLRSGTWSNLVHRSCPTCSHINNGRVHTPPLRTKAASQAALCLCRAGRRNLGQRCIYRNHCAHRLDSSSLLQSTINAPNLQCQFSPPTHQSASRQMPYITGLLYRSNVTGHCMSVAILFVHLRYNTRSIAKTREGCRVQDVHPTASPCRC</sequence>
<keyword evidence="2" id="KW-1185">Reference proteome</keyword>
<reference evidence="1" key="1">
    <citation type="journal article" date="2023" name="Mol. Phylogenet. Evol.">
        <title>Genome-scale phylogeny and comparative genomics of the fungal order Sordariales.</title>
        <authorList>
            <person name="Hensen N."/>
            <person name="Bonometti L."/>
            <person name="Westerberg I."/>
            <person name="Brannstrom I.O."/>
            <person name="Guillou S."/>
            <person name="Cros-Aarteil S."/>
            <person name="Calhoun S."/>
            <person name="Haridas S."/>
            <person name="Kuo A."/>
            <person name="Mondo S."/>
            <person name="Pangilinan J."/>
            <person name="Riley R."/>
            <person name="LaButti K."/>
            <person name="Andreopoulos B."/>
            <person name="Lipzen A."/>
            <person name="Chen C."/>
            <person name="Yan M."/>
            <person name="Daum C."/>
            <person name="Ng V."/>
            <person name="Clum A."/>
            <person name="Steindorff A."/>
            <person name="Ohm R.A."/>
            <person name="Martin F."/>
            <person name="Silar P."/>
            <person name="Natvig D.O."/>
            <person name="Lalanne C."/>
            <person name="Gautier V."/>
            <person name="Ament-Velasquez S.L."/>
            <person name="Kruys A."/>
            <person name="Hutchinson M.I."/>
            <person name="Powell A.J."/>
            <person name="Barry K."/>
            <person name="Miller A.N."/>
            <person name="Grigoriev I.V."/>
            <person name="Debuchy R."/>
            <person name="Gladieux P."/>
            <person name="Hiltunen Thoren M."/>
            <person name="Johannesson H."/>
        </authorList>
    </citation>
    <scope>NUCLEOTIDE SEQUENCE</scope>
    <source>
        <strain evidence="1">CBS 508.74</strain>
    </source>
</reference>
<gene>
    <name evidence="1" type="ORF">N656DRAFT_72454</name>
</gene>
<dbReference type="GeneID" id="89936666"/>
<proteinExistence type="predicted"/>
<dbReference type="Proteomes" id="UP001302812">
    <property type="component" value="Unassembled WGS sequence"/>
</dbReference>
<dbReference type="AlphaFoldDB" id="A0AAN6TE41"/>
<accession>A0AAN6TE41</accession>
<dbReference type="EMBL" id="MU853341">
    <property type="protein sequence ID" value="KAK4112713.1"/>
    <property type="molecule type" value="Genomic_DNA"/>
</dbReference>
<evidence type="ECO:0000313" key="1">
    <source>
        <dbReference type="EMBL" id="KAK4112713.1"/>
    </source>
</evidence>
<name>A0AAN6TE41_9PEZI</name>
<reference evidence="1" key="2">
    <citation type="submission" date="2023-05" db="EMBL/GenBank/DDBJ databases">
        <authorList>
            <consortium name="Lawrence Berkeley National Laboratory"/>
            <person name="Steindorff A."/>
            <person name="Hensen N."/>
            <person name="Bonometti L."/>
            <person name="Westerberg I."/>
            <person name="Brannstrom I.O."/>
            <person name="Guillou S."/>
            <person name="Cros-Aarteil S."/>
            <person name="Calhoun S."/>
            <person name="Haridas S."/>
            <person name="Kuo A."/>
            <person name="Mondo S."/>
            <person name="Pangilinan J."/>
            <person name="Riley R."/>
            <person name="Labutti K."/>
            <person name="Andreopoulos B."/>
            <person name="Lipzen A."/>
            <person name="Chen C."/>
            <person name="Yanf M."/>
            <person name="Daum C."/>
            <person name="Ng V."/>
            <person name="Clum A."/>
            <person name="Ohm R."/>
            <person name="Martin F."/>
            <person name="Silar P."/>
            <person name="Natvig D."/>
            <person name="Lalanne C."/>
            <person name="Gautier V."/>
            <person name="Ament-Velasquez S.L."/>
            <person name="Kruys A."/>
            <person name="Hutchinson M.I."/>
            <person name="Powell A.J."/>
            <person name="Barry K."/>
            <person name="Miller A.N."/>
            <person name="Grigoriev I.V."/>
            <person name="Debuchy R."/>
            <person name="Gladieux P."/>
            <person name="Thoren M.H."/>
            <person name="Johannesson H."/>
        </authorList>
    </citation>
    <scope>NUCLEOTIDE SEQUENCE</scope>
    <source>
        <strain evidence="1">CBS 508.74</strain>
    </source>
</reference>
<protein>
    <submittedName>
        <fullName evidence="1">Uncharacterized protein</fullName>
    </submittedName>
</protein>
<evidence type="ECO:0000313" key="2">
    <source>
        <dbReference type="Proteomes" id="UP001302812"/>
    </source>
</evidence>
<organism evidence="1 2">
    <name type="scientific">Canariomyces notabilis</name>
    <dbReference type="NCBI Taxonomy" id="2074819"/>
    <lineage>
        <taxon>Eukaryota</taxon>
        <taxon>Fungi</taxon>
        <taxon>Dikarya</taxon>
        <taxon>Ascomycota</taxon>
        <taxon>Pezizomycotina</taxon>
        <taxon>Sordariomycetes</taxon>
        <taxon>Sordariomycetidae</taxon>
        <taxon>Sordariales</taxon>
        <taxon>Chaetomiaceae</taxon>
        <taxon>Canariomyces</taxon>
    </lineage>
</organism>
<dbReference type="RefSeq" id="XP_064670283.1">
    <property type="nucleotide sequence ID" value="XM_064812541.1"/>
</dbReference>
<comment type="caution">
    <text evidence="1">The sequence shown here is derived from an EMBL/GenBank/DDBJ whole genome shotgun (WGS) entry which is preliminary data.</text>
</comment>